<feature type="region of interest" description="Disordered" evidence="1">
    <location>
        <begin position="141"/>
        <end position="184"/>
    </location>
</feature>
<proteinExistence type="predicted"/>
<evidence type="ECO:0000313" key="3">
    <source>
        <dbReference type="Proteomes" id="UP000030669"/>
    </source>
</evidence>
<feature type="compositionally biased region" description="Low complexity" evidence="1">
    <location>
        <begin position="145"/>
        <end position="156"/>
    </location>
</feature>
<protein>
    <submittedName>
        <fullName evidence="2">Uncharacterized protein</fullName>
    </submittedName>
</protein>
<dbReference type="GeneID" id="19302929"/>
<evidence type="ECO:0000313" key="2">
    <source>
        <dbReference type="EMBL" id="EPQ50220.1"/>
    </source>
</evidence>
<dbReference type="AlphaFoldDB" id="S7R760"/>
<dbReference type="KEGG" id="gtr:GLOTRDRAFT_134145"/>
<gene>
    <name evidence="2" type="ORF">GLOTRDRAFT_134145</name>
</gene>
<name>S7R760_GLOTA</name>
<organism evidence="2 3">
    <name type="scientific">Gloeophyllum trabeum (strain ATCC 11539 / FP-39264 / Madison 617)</name>
    <name type="common">Brown rot fungus</name>
    <dbReference type="NCBI Taxonomy" id="670483"/>
    <lineage>
        <taxon>Eukaryota</taxon>
        <taxon>Fungi</taxon>
        <taxon>Dikarya</taxon>
        <taxon>Basidiomycota</taxon>
        <taxon>Agaricomycotina</taxon>
        <taxon>Agaricomycetes</taxon>
        <taxon>Gloeophyllales</taxon>
        <taxon>Gloeophyllaceae</taxon>
        <taxon>Gloeophyllum</taxon>
    </lineage>
</organism>
<reference evidence="2 3" key="1">
    <citation type="journal article" date="2012" name="Science">
        <title>The Paleozoic origin of enzymatic lignin decomposition reconstructed from 31 fungal genomes.</title>
        <authorList>
            <person name="Floudas D."/>
            <person name="Binder M."/>
            <person name="Riley R."/>
            <person name="Barry K."/>
            <person name="Blanchette R.A."/>
            <person name="Henrissat B."/>
            <person name="Martinez A.T."/>
            <person name="Otillar R."/>
            <person name="Spatafora J.W."/>
            <person name="Yadav J.S."/>
            <person name="Aerts A."/>
            <person name="Benoit I."/>
            <person name="Boyd A."/>
            <person name="Carlson A."/>
            <person name="Copeland A."/>
            <person name="Coutinho P.M."/>
            <person name="de Vries R.P."/>
            <person name="Ferreira P."/>
            <person name="Findley K."/>
            <person name="Foster B."/>
            <person name="Gaskell J."/>
            <person name="Glotzer D."/>
            <person name="Gorecki P."/>
            <person name="Heitman J."/>
            <person name="Hesse C."/>
            <person name="Hori C."/>
            <person name="Igarashi K."/>
            <person name="Jurgens J.A."/>
            <person name="Kallen N."/>
            <person name="Kersten P."/>
            <person name="Kohler A."/>
            <person name="Kuees U."/>
            <person name="Kumar T.K.A."/>
            <person name="Kuo A."/>
            <person name="LaButti K."/>
            <person name="Larrondo L.F."/>
            <person name="Lindquist E."/>
            <person name="Ling A."/>
            <person name="Lombard V."/>
            <person name="Lucas S."/>
            <person name="Lundell T."/>
            <person name="Martin R."/>
            <person name="McLaughlin D.J."/>
            <person name="Morgenstern I."/>
            <person name="Morin E."/>
            <person name="Murat C."/>
            <person name="Nagy L.G."/>
            <person name="Nolan M."/>
            <person name="Ohm R.A."/>
            <person name="Patyshakuliyeva A."/>
            <person name="Rokas A."/>
            <person name="Ruiz-Duenas F.J."/>
            <person name="Sabat G."/>
            <person name="Salamov A."/>
            <person name="Samejima M."/>
            <person name="Schmutz J."/>
            <person name="Slot J.C."/>
            <person name="St John F."/>
            <person name="Stenlid J."/>
            <person name="Sun H."/>
            <person name="Sun S."/>
            <person name="Syed K."/>
            <person name="Tsang A."/>
            <person name="Wiebenga A."/>
            <person name="Young D."/>
            <person name="Pisabarro A."/>
            <person name="Eastwood D.C."/>
            <person name="Martin F."/>
            <person name="Cullen D."/>
            <person name="Grigoriev I.V."/>
            <person name="Hibbett D.S."/>
        </authorList>
    </citation>
    <scope>NUCLEOTIDE SEQUENCE [LARGE SCALE GENOMIC DNA]</scope>
    <source>
        <strain evidence="2 3">ATCC 11539</strain>
    </source>
</reference>
<accession>S7R760</accession>
<dbReference type="HOGENOM" id="CLU_1468301_0_0_1"/>
<sequence length="184" mass="20240">MDPTPGPLLQLGTSAATSSMAGTADDGELMNRMNMIESQLPLLKERAMQLERKYLRAHDACARYEAAAAQAVSTAQEALKRSQFFEDGLTQYRQLIDSRLRTVDSRLATIDQRLATIDDRLSYLEFESDHSRSRSVSALGEELASARVHSSSSSASGNEGNMNVDVKEGETTPQQKGTKRAREL</sequence>
<keyword evidence="3" id="KW-1185">Reference proteome</keyword>
<evidence type="ECO:0000256" key="1">
    <source>
        <dbReference type="SAM" id="MobiDB-lite"/>
    </source>
</evidence>
<dbReference type="Proteomes" id="UP000030669">
    <property type="component" value="Unassembled WGS sequence"/>
</dbReference>
<dbReference type="EMBL" id="KB469324">
    <property type="protein sequence ID" value="EPQ50220.1"/>
    <property type="molecule type" value="Genomic_DNA"/>
</dbReference>
<dbReference type="RefSeq" id="XP_007871327.1">
    <property type="nucleotide sequence ID" value="XM_007873136.1"/>
</dbReference>
<dbReference type="SUPFAM" id="SSF57997">
    <property type="entry name" value="Tropomyosin"/>
    <property type="match status" value="1"/>
</dbReference>